<evidence type="ECO:0000313" key="3">
    <source>
        <dbReference type="Proteomes" id="UP001605036"/>
    </source>
</evidence>
<feature type="compositionally biased region" description="Basic and acidic residues" evidence="1">
    <location>
        <begin position="12"/>
        <end position="21"/>
    </location>
</feature>
<gene>
    <name evidence="2" type="ORF">R1flu_003814</name>
</gene>
<dbReference type="EMBL" id="JBHFFA010000006">
    <property type="protein sequence ID" value="KAL2623609.1"/>
    <property type="molecule type" value="Genomic_DNA"/>
</dbReference>
<keyword evidence="3" id="KW-1185">Reference proteome</keyword>
<dbReference type="Proteomes" id="UP001605036">
    <property type="component" value="Unassembled WGS sequence"/>
</dbReference>
<comment type="caution">
    <text evidence="2">The sequence shown here is derived from an EMBL/GenBank/DDBJ whole genome shotgun (WGS) entry which is preliminary data.</text>
</comment>
<dbReference type="AlphaFoldDB" id="A0ABD1YA17"/>
<protein>
    <submittedName>
        <fullName evidence="2">Uncharacterized protein</fullName>
    </submittedName>
</protein>
<evidence type="ECO:0000256" key="1">
    <source>
        <dbReference type="SAM" id="MobiDB-lite"/>
    </source>
</evidence>
<organism evidence="2 3">
    <name type="scientific">Riccia fluitans</name>
    <dbReference type="NCBI Taxonomy" id="41844"/>
    <lineage>
        <taxon>Eukaryota</taxon>
        <taxon>Viridiplantae</taxon>
        <taxon>Streptophyta</taxon>
        <taxon>Embryophyta</taxon>
        <taxon>Marchantiophyta</taxon>
        <taxon>Marchantiopsida</taxon>
        <taxon>Marchantiidae</taxon>
        <taxon>Marchantiales</taxon>
        <taxon>Ricciaceae</taxon>
        <taxon>Riccia</taxon>
    </lineage>
</organism>
<sequence>MGSEQPSRKHPRSEFDPKDGNEGNLPSTMETSRKGKRKVTKSSHLPNVDTDVDIAAKERRTLKIGVKANRLEMDPPLSTPQDKLSVEAAITYLPVIPPKKSVLHQANYHLMG</sequence>
<accession>A0ABD1YA17</accession>
<proteinExistence type="predicted"/>
<evidence type="ECO:0000313" key="2">
    <source>
        <dbReference type="EMBL" id="KAL2623609.1"/>
    </source>
</evidence>
<feature type="region of interest" description="Disordered" evidence="1">
    <location>
        <begin position="1"/>
        <end position="52"/>
    </location>
</feature>
<name>A0ABD1YA17_9MARC</name>
<reference evidence="2 3" key="1">
    <citation type="submission" date="2024-09" db="EMBL/GenBank/DDBJ databases">
        <title>Chromosome-scale assembly of Riccia fluitans.</title>
        <authorList>
            <person name="Paukszto L."/>
            <person name="Sawicki J."/>
            <person name="Karawczyk K."/>
            <person name="Piernik-Szablinska J."/>
            <person name="Szczecinska M."/>
            <person name="Mazdziarz M."/>
        </authorList>
    </citation>
    <scope>NUCLEOTIDE SEQUENCE [LARGE SCALE GENOMIC DNA]</scope>
    <source>
        <strain evidence="2">Rf_01</strain>
        <tissue evidence="2">Aerial parts of the thallus</tissue>
    </source>
</reference>